<evidence type="ECO:0000313" key="3">
    <source>
        <dbReference type="Proteomes" id="UP000299102"/>
    </source>
</evidence>
<gene>
    <name evidence="2" type="ORF">EVAR_37691_1</name>
</gene>
<dbReference type="Gene3D" id="3.90.320.10">
    <property type="match status" value="1"/>
</dbReference>
<dbReference type="PANTHER" id="PTHR39953">
    <property type="entry name" value="RE54151P"/>
    <property type="match status" value="1"/>
</dbReference>
<dbReference type="EMBL" id="BGZK01000946">
    <property type="protein sequence ID" value="GBP66044.1"/>
    <property type="molecule type" value="Genomic_DNA"/>
</dbReference>
<feature type="domain" description="YqaJ viral recombinase" evidence="1">
    <location>
        <begin position="7"/>
        <end position="97"/>
    </location>
</feature>
<reference evidence="2 3" key="1">
    <citation type="journal article" date="2019" name="Commun. Biol.">
        <title>The bagworm genome reveals a unique fibroin gene that provides high tensile strength.</title>
        <authorList>
            <person name="Kono N."/>
            <person name="Nakamura H."/>
            <person name="Ohtoshi R."/>
            <person name="Tomita M."/>
            <person name="Numata K."/>
            <person name="Arakawa K."/>
        </authorList>
    </citation>
    <scope>NUCLEOTIDE SEQUENCE [LARGE SCALE GENOMIC DNA]</scope>
</reference>
<organism evidence="2 3">
    <name type="scientific">Eumeta variegata</name>
    <name type="common">Bagworm moth</name>
    <name type="synonym">Eumeta japonica</name>
    <dbReference type="NCBI Taxonomy" id="151549"/>
    <lineage>
        <taxon>Eukaryota</taxon>
        <taxon>Metazoa</taxon>
        <taxon>Ecdysozoa</taxon>
        <taxon>Arthropoda</taxon>
        <taxon>Hexapoda</taxon>
        <taxon>Insecta</taxon>
        <taxon>Pterygota</taxon>
        <taxon>Neoptera</taxon>
        <taxon>Endopterygota</taxon>
        <taxon>Lepidoptera</taxon>
        <taxon>Glossata</taxon>
        <taxon>Ditrysia</taxon>
        <taxon>Tineoidea</taxon>
        <taxon>Psychidae</taxon>
        <taxon>Oiketicinae</taxon>
        <taxon>Eumeta</taxon>
    </lineage>
</organism>
<evidence type="ECO:0000259" key="1">
    <source>
        <dbReference type="Pfam" id="PF09588"/>
    </source>
</evidence>
<sequence length="234" mass="25732">MGGKIPDTTAMKRGRILEDEVRKTVSANLEKKIRICGLFLSKSYPMLAGSPDGICENSIIEIKCPMSQKTVKTYVNNGKPTQKFYVQMQLQMLLTGHKKGYFCVADCNYSANKKVDIMEIMYDEKYVSDFLKDASCTACIGAAAAYRRRYIPSRTADTPTRRRVADLMCTNTSVATYCDILRFNNERVRPASAASAASMRSAAGLAAMSAARAAPRAAHRAPARHRPSPGLQLA</sequence>
<dbReference type="SUPFAM" id="SSF52980">
    <property type="entry name" value="Restriction endonuclease-like"/>
    <property type="match status" value="1"/>
</dbReference>
<dbReference type="InterPro" id="IPR011604">
    <property type="entry name" value="PDDEXK-like_dom_sf"/>
</dbReference>
<dbReference type="Proteomes" id="UP000299102">
    <property type="component" value="Unassembled WGS sequence"/>
</dbReference>
<dbReference type="OrthoDB" id="261614at2759"/>
<dbReference type="InterPro" id="IPR019080">
    <property type="entry name" value="YqaJ_viral_recombinase"/>
</dbReference>
<evidence type="ECO:0000313" key="2">
    <source>
        <dbReference type="EMBL" id="GBP66044.1"/>
    </source>
</evidence>
<dbReference type="Pfam" id="PF09588">
    <property type="entry name" value="YqaJ"/>
    <property type="match status" value="1"/>
</dbReference>
<accession>A0A4C1XTZ2</accession>
<dbReference type="PANTHER" id="PTHR39953:SF1">
    <property type="entry name" value="RE54151P"/>
    <property type="match status" value="1"/>
</dbReference>
<keyword evidence="3" id="KW-1185">Reference proteome</keyword>
<dbReference type="InterPro" id="IPR011335">
    <property type="entry name" value="Restrct_endonuc-II-like"/>
</dbReference>
<name>A0A4C1XTZ2_EUMVA</name>
<dbReference type="GO" id="GO:0006281">
    <property type="term" value="P:DNA repair"/>
    <property type="evidence" value="ECO:0007669"/>
    <property type="project" value="UniProtKB-ARBA"/>
</dbReference>
<protein>
    <recommendedName>
        <fullName evidence="1">YqaJ viral recombinase domain-containing protein</fullName>
    </recommendedName>
</protein>
<comment type="caution">
    <text evidence="2">The sequence shown here is derived from an EMBL/GenBank/DDBJ whole genome shotgun (WGS) entry which is preliminary data.</text>
</comment>
<proteinExistence type="predicted"/>
<dbReference type="AlphaFoldDB" id="A0A4C1XTZ2"/>